<organism evidence="1 2">
    <name type="scientific">Nesidiocoris tenuis</name>
    <dbReference type="NCBI Taxonomy" id="355587"/>
    <lineage>
        <taxon>Eukaryota</taxon>
        <taxon>Metazoa</taxon>
        <taxon>Ecdysozoa</taxon>
        <taxon>Arthropoda</taxon>
        <taxon>Hexapoda</taxon>
        <taxon>Insecta</taxon>
        <taxon>Pterygota</taxon>
        <taxon>Neoptera</taxon>
        <taxon>Paraneoptera</taxon>
        <taxon>Hemiptera</taxon>
        <taxon>Heteroptera</taxon>
        <taxon>Panheteroptera</taxon>
        <taxon>Cimicomorpha</taxon>
        <taxon>Miridae</taxon>
        <taxon>Dicyphina</taxon>
        <taxon>Nesidiocoris</taxon>
    </lineage>
</organism>
<accession>A0A6H5H655</accession>
<gene>
    <name evidence="1" type="ORF">NTEN_LOCUS16397</name>
</gene>
<dbReference type="AlphaFoldDB" id="A0A6H5H655"/>
<dbReference type="Proteomes" id="UP000479000">
    <property type="component" value="Unassembled WGS sequence"/>
</dbReference>
<proteinExistence type="predicted"/>
<name>A0A6H5H655_9HEMI</name>
<evidence type="ECO:0000313" key="1">
    <source>
        <dbReference type="EMBL" id="CAB0011451.1"/>
    </source>
</evidence>
<sequence>MKRHISQCMIEVPAYRYANKIRRSPFPRPYGRSSILLHLLKPAHDKERVPYAKQRPEDRRTRRYPEFCSNNLTRIPIAFALSNINPSIKRRTRAAHGMKPVFVKFKSKLSLKSSPRFRGSPTVLLRRPFPSISRSYGCDLSHRLSAYRNPLFQIVLIKSPPKTETSAITQSNRRFPCLSSIILSTLSNSQWIRNSLSNSNLPTDSGSKPSMSRDWPPAASKRLHDLLPDGTHVDFLLRRSSAPYSWFLDSTDVKQVLGKQTQKTCWLKRDFSVKGFQ</sequence>
<dbReference type="EMBL" id="CADCXU010024178">
    <property type="protein sequence ID" value="CAB0011451.1"/>
    <property type="molecule type" value="Genomic_DNA"/>
</dbReference>
<evidence type="ECO:0000313" key="2">
    <source>
        <dbReference type="Proteomes" id="UP000479000"/>
    </source>
</evidence>
<protein>
    <submittedName>
        <fullName evidence="1">Uncharacterized protein</fullName>
    </submittedName>
</protein>
<reference evidence="1 2" key="1">
    <citation type="submission" date="2020-02" db="EMBL/GenBank/DDBJ databases">
        <authorList>
            <person name="Ferguson B K."/>
        </authorList>
    </citation>
    <scope>NUCLEOTIDE SEQUENCE [LARGE SCALE GENOMIC DNA]</scope>
</reference>
<keyword evidence="2" id="KW-1185">Reference proteome</keyword>